<dbReference type="PANTHER" id="PTHR22589:SF29">
    <property type="entry name" value="MITOCHONDRIAL CARNITINE O-ACETYLTRANSFERASE-RELATED"/>
    <property type="match status" value="1"/>
</dbReference>
<dbReference type="SUPFAM" id="SSF52777">
    <property type="entry name" value="CoA-dependent acyltransferases"/>
    <property type="match status" value="2"/>
</dbReference>
<keyword evidence="7" id="KW-1185">Reference proteome</keyword>
<dbReference type="Proteomes" id="UP000000591">
    <property type="component" value="Chromosome V"/>
</dbReference>
<evidence type="ECO:0000256" key="4">
    <source>
        <dbReference type="PIRSR" id="PIRSR600542-1"/>
    </source>
</evidence>
<evidence type="ECO:0000259" key="5">
    <source>
        <dbReference type="Pfam" id="PF00755"/>
    </source>
</evidence>
<keyword evidence="3" id="KW-0012">Acyltransferase</keyword>
<accession>Q756N0</accession>
<dbReference type="Pfam" id="PF00755">
    <property type="entry name" value="Carn_acyltransf"/>
    <property type="match status" value="1"/>
</dbReference>
<dbReference type="Gene3D" id="3.30.559.10">
    <property type="entry name" value="Chloramphenicol acetyltransferase-like domain"/>
    <property type="match status" value="1"/>
</dbReference>
<dbReference type="KEGG" id="ago:AGOS_AER224W"/>
<evidence type="ECO:0000256" key="2">
    <source>
        <dbReference type="ARBA" id="ARBA00022679"/>
    </source>
</evidence>
<dbReference type="FunCoup" id="Q756N0">
    <property type="interactions" value="495"/>
</dbReference>
<feature type="domain" description="Choline/carnitine acyltransferase" evidence="5">
    <location>
        <begin position="16"/>
        <end position="640"/>
    </location>
</feature>
<dbReference type="PANTHER" id="PTHR22589">
    <property type="entry name" value="CARNITINE O-ACYLTRANSFERASE"/>
    <property type="match status" value="1"/>
</dbReference>
<dbReference type="InterPro" id="IPR023213">
    <property type="entry name" value="CAT-like_dom_sf"/>
</dbReference>
<dbReference type="Gene3D" id="3.30.559.70">
    <property type="entry name" value="Choline/Carnitine o-acyltransferase, domain 2"/>
    <property type="match status" value="1"/>
</dbReference>
<name>Q756N0_EREGS</name>
<dbReference type="InterPro" id="IPR000542">
    <property type="entry name" value="Carn_acyl_trans"/>
</dbReference>
<dbReference type="RefSeq" id="NP_985081.1">
    <property type="nucleotide sequence ID" value="NM_210435.1"/>
</dbReference>
<dbReference type="GeneID" id="4621291"/>
<dbReference type="GO" id="GO:0009437">
    <property type="term" value="P:carnitine metabolic process"/>
    <property type="evidence" value="ECO:0000318"/>
    <property type="project" value="GO_Central"/>
</dbReference>
<sequence>MAQNNTGLDDSQLDRLPIPPLADTLQRYLDRLEPLQEEHKFQRTLAAVRASEEQLTCLDRRLRQYDSELALVEPATTYIEQFWYDSYLQTDESVVVNINPYFQLADDPTMQNISRGGLGEHSVQIKRASKLVVSILKFVRAIRRGSLSPDTVRGVRLSMDQYAKLFGSSRIPPGPGEDSCHLQTDPTSHHVVVMYQSQFYWFDVLDVNNEPIFQTPEELEWNLYSIIMDKEREQGAPYPWGVFSTEVTGVWSAIRQHIANAEDHTNWNNLKIIDSALFIICLDDVEIAEGVEMAQSMLCGTSDIQVPTPSELKQNINNGIPSGVQRGTCLNRWYCKLQLIVTKNGKAGINFEHTCVDGHTVLRLARDIYTDSILNFAQGITKSVPTVFSSEPSSCPYRNGSSGANLITIPRRLEWKPDSYLLSSLHFAETRLSDMLSQFDFAVVDFRRYGSNHIKTHFKTSPDAFMQMAFQTAYYALYGKFEMTYEPAMTKSFRNGRTEAIRTVSHASKTFVKSMFDNVSTDKERMQLLQSACAHHSKITRECGAGQGQDRHLYALYCLWKNNLCDEILSIPLFEDPGWELLTTNVISTSNCSNSCLKSFGFGPVCANGFGIGYIIRGDSLSIVITSRHRQTRRLASLIERFLTELERTAQRASSEAGLRAEKSNDLKYLLSGYDYFDVSILG</sequence>
<dbReference type="OrthoDB" id="240216at2759"/>
<dbReference type="AlphaFoldDB" id="Q756N0"/>
<dbReference type="FunFam" id="3.30.559.70:FF:000003">
    <property type="entry name" value="Carnitine acetyl transferase FacC"/>
    <property type="match status" value="1"/>
</dbReference>
<evidence type="ECO:0000313" key="7">
    <source>
        <dbReference type="Proteomes" id="UP000000591"/>
    </source>
</evidence>
<evidence type="ECO:0000313" key="6">
    <source>
        <dbReference type="EMBL" id="AAS52905.1"/>
    </source>
</evidence>
<dbReference type="EMBL" id="AE016818">
    <property type="protein sequence ID" value="AAS52905.1"/>
    <property type="molecule type" value="Genomic_DNA"/>
</dbReference>
<feature type="active site" description="Proton acceptor" evidence="4">
    <location>
        <position position="353"/>
    </location>
</feature>
<evidence type="ECO:0000256" key="1">
    <source>
        <dbReference type="ARBA" id="ARBA00005232"/>
    </source>
</evidence>
<dbReference type="InterPro" id="IPR042231">
    <property type="entry name" value="Cho/carn_acyl_trans_2"/>
</dbReference>
<dbReference type="eggNOG" id="KOG3719">
    <property type="taxonomic scope" value="Eukaryota"/>
</dbReference>
<dbReference type="GO" id="GO:0005739">
    <property type="term" value="C:mitochondrion"/>
    <property type="evidence" value="ECO:0000318"/>
    <property type="project" value="GO_Central"/>
</dbReference>
<dbReference type="InParanoid" id="Q756N0"/>
<organism evidence="6 7">
    <name type="scientific">Eremothecium gossypii (strain ATCC 10895 / CBS 109.51 / FGSC 9923 / NRRL Y-1056)</name>
    <name type="common">Yeast</name>
    <name type="synonym">Ashbya gossypii</name>
    <dbReference type="NCBI Taxonomy" id="284811"/>
    <lineage>
        <taxon>Eukaryota</taxon>
        <taxon>Fungi</taxon>
        <taxon>Dikarya</taxon>
        <taxon>Ascomycota</taxon>
        <taxon>Saccharomycotina</taxon>
        <taxon>Saccharomycetes</taxon>
        <taxon>Saccharomycetales</taxon>
        <taxon>Saccharomycetaceae</taxon>
        <taxon>Eremothecium</taxon>
    </lineage>
</organism>
<dbReference type="STRING" id="284811.Q756N0"/>
<dbReference type="InterPro" id="IPR039551">
    <property type="entry name" value="Cho/carn_acyl_trans"/>
</dbReference>
<dbReference type="HOGENOM" id="CLU_013513_4_0_1"/>
<reference evidence="6 7" key="1">
    <citation type="journal article" date="2004" name="Science">
        <title>The Ashbya gossypii genome as a tool for mapping the ancient Saccharomyces cerevisiae genome.</title>
        <authorList>
            <person name="Dietrich F.S."/>
            <person name="Voegeli S."/>
            <person name="Brachat S."/>
            <person name="Lerch A."/>
            <person name="Gates K."/>
            <person name="Steiner S."/>
            <person name="Mohr C."/>
            <person name="Pohlmann R."/>
            <person name="Luedi P."/>
            <person name="Choi S."/>
            <person name="Wing R.A."/>
            <person name="Flavier A."/>
            <person name="Gaffney T.D."/>
            <person name="Philippsen P."/>
        </authorList>
    </citation>
    <scope>NUCLEOTIDE SEQUENCE [LARGE SCALE GENOMIC DNA]</scope>
    <source>
        <strain evidence="7">ATCC 10895 / CBS 109.51 / FGSC 9923 / NRRL Y-1056</strain>
    </source>
</reference>
<keyword evidence="2" id="KW-0808">Transferase</keyword>
<comment type="similarity">
    <text evidence="1">Belongs to the carnitine/choline acetyltransferase family.</text>
</comment>
<proteinExistence type="inferred from homology"/>
<reference evidence="7" key="2">
    <citation type="journal article" date="2013" name="G3 (Bethesda)">
        <title>Genomes of Ashbya fungi isolated from insects reveal four mating-type loci, numerous translocations, lack of transposons, and distinct gene duplications.</title>
        <authorList>
            <person name="Dietrich F.S."/>
            <person name="Voegeli S."/>
            <person name="Kuo S."/>
            <person name="Philippsen P."/>
        </authorList>
    </citation>
    <scope>GENOME REANNOTATION</scope>
    <source>
        <strain evidence="7">ATCC 10895 / CBS 109.51 / FGSC 9923 / NRRL Y-1056</strain>
    </source>
</reference>
<dbReference type="OMA" id="HILVMRR"/>
<dbReference type="GO" id="GO:0004092">
    <property type="term" value="F:carnitine O-acetyltransferase activity"/>
    <property type="evidence" value="ECO:0000318"/>
    <property type="project" value="GO_Central"/>
</dbReference>
<protein>
    <submittedName>
        <fullName evidence="6">AER224Wp</fullName>
    </submittedName>
</protein>
<evidence type="ECO:0000256" key="3">
    <source>
        <dbReference type="ARBA" id="ARBA00023315"/>
    </source>
</evidence>
<gene>
    <name evidence="6" type="ORF">AGOS_AER224W</name>
</gene>